<accession>A0A3M0DA25</accession>
<evidence type="ECO:0000313" key="3">
    <source>
        <dbReference type="EMBL" id="RMB18247.1"/>
    </source>
</evidence>
<dbReference type="Proteomes" id="UP000277326">
    <property type="component" value="Unassembled WGS sequence"/>
</dbReference>
<keyword evidence="5" id="KW-1185">Reference proteome</keyword>
<dbReference type="OrthoDB" id="269652at2157"/>
<keyword evidence="1" id="KW-0472">Membrane</keyword>
<organism evidence="3 4">
    <name type="scientific">Haloplanus aerogenes</name>
    <dbReference type="NCBI Taxonomy" id="660522"/>
    <lineage>
        <taxon>Archaea</taxon>
        <taxon>Methanobacteriati</taxon>
        <taxon>Methanobacteriota</taxon>
        <taxon>Stenosarchaea group</taxon>
        <taxon>Halobacteria</taxon>
        <taxon>Halobacteriales</taxon>
        <taxon>Haloferacaceae</taxon>
        <taxon>Haloplanus</taxon>
    </lineage>
</organism>
<dbReference type="EMBL" id="REFS01000003">
    <property type="protein sequence ID" value="RMB18247.1"/>
    <property type="molecule type" value="Genomic_DNA"/>
</dbReference>
<sequence>MPSTDGHRPPDAVAIASRYRRLERPLSGAVALLVGVAAAVAMLSFPLLAALGVVAVVVLVVRAPLFTSQGTARLATEASPEAVRADFAGPTPPSLAFQWGVADAVRETESGATYEFSSLFGLRSTTMAVETHREAGGDVRLVVTAGGRPWATYEVTVTGGGEDTTVGLTWSSDRRFGLNRLPQWAIAERYRADALGAQGYTVVDREATLSLSG</sequence>
<gene>
    <name evidence="3" type="ORF">ATH50_1697</name>
    <name evidence="2" type="ORF">DU502_13390</name>
</gene>
<evidence type="ECO:0000256" key="1">
    <source>
        <dbReference type="SAM" id="Phobius"/>
    </source>
</evidence>
<evidence type="ECO:0000313" key="5">
    <source>
        <dbReference type="Proteomes" id="UP000282007"/>
    </source>
</evidence>
<proteinExistence type="predicted"/>
<reference evidence="2 5" key="2">
    <citation type="submission" date="2018-07" db="EMBL/GenBank/DDBJ databases">
        <title>Genome sequences of Haloplanus aerogenes JCM 16430T.</title>
        <authorList>
            <person name="Kim Y.B."/>
            <person name="Roh S.W."/>
        </authorList>
    </citation>
    <scope>NUCLEOTIDE SEQUENCE [LARGE SCALE GENOMIC DNA]</scope>
    <source>
        <strain evidence="2 5">JCM 16430</strain>
    </source>
</reference>
<reference evidence="3 4" key="1">
    <citation type="journal article" date="2015" name="Stand. Genomic Sci.">
        <title>Genomic Encyclopedia of Bacterial and Archaeal Type Strains, Phase III: the genomes of soil and plant-associated and newly described type strains.</title>
        <authorList>
            <person name="Whitman W.B."/>
            <person name="Woyke T."/>
            <person name="Klenk H.P."/>
            <person name="Zhou Y."/>
            <person name="Lilburn T.G."/>
            <person name="Beck B.J."/>
            <person name="De Vos P."/>
            <person name="Vandamme P."/>
            <person name="Eisen J.A."/>
            <person name="Garrity G."/>
            <person name="Hugenholtz P."/>
            <person name="Kyrpides N.C."/>
        </authorList>
    </citation>
    <scope>NUCLEOTIDE SEQUENCE [LARGE SCALE GENOMIC DNA]</scope>
    <source>
        <strain evidence="3 4">CGMCC 1.10124</strain>
    </source>
</reference>
<dbReference type="Proteomes" id="UP000282007">
    <property type="component" value="Chromosome"/>
</dbReference>
<dbReference type="KEGG" id="haer:DU502_13390"/>
<evidence type="ECO:0000313" key="2">
    <source>
        <dbReference type="EMBL" id="AZH26295.1"/>
    </source>
</evidence>
<protein>
    <submittedName>
        <fullName evidence="3">Uncharacterized protein</fullName>
    </submittedName>
</protein>
<evidence type="ECO:0000313" key="4">
    <source>
        <dbReference type="Proteomes" id="UP000277326"/>
    </source>
</evidence>
<keyword evidence="1" id="KW-1133">Transmembrane helix</keyword>
<dbReference type="RefSeq" id="WP_121920342.1">
    <property type="nucleotide sequence ID" value="NZ_CP034145.1"/>
</dbReference>
<name>A0A3M0DA25_9EURY</name>
<keyword evidence="1" id="KW-0812">Transmembrane</keyword>
<dbReference type="AlphaFoldDB" id="A0A3M0DA25"/>
<dbReference type="GeneID" id="38472298"/>
<dbReference type="EMBL" id="CP034145">
    <property type="protein sequence ID" value="AZH26295.1"/>
    <property type="molecule type" value="Genomic_DNA"/>
</dbReference>
<reference evidence="3" key="3">
    <citation type="submission" date="2018-10" db="EMBL/GenBank/DDBJ databases">
        <authorList>
            <person name="Whitman W."/>
            <person name="Huntemann M."/>
            <person name="Clum A."/>
            <person name="Pillay M."/>
            <person name="Palaniappan K."/>
            <person name="Varghese N."/>
            <person name="Mikhailova N."/>
            <person name="Stamatis D."/>
            <person name="Reddy T."/>
            <person name="Daum C."/>
            <person name="Shapiro N."/>
            <person name="Ivanova N."/>
            <person name="Kyrpides N."/>
            <person name="Woyke T."/>
        </authorList>
    </citation>
    <scope>NUCLEOTIDE SEQUENCE</scope>
    <source>
        <strain evidence="3">CGMCC 1.10124</strain>
    </source>
</reference>
<feature type="transmembrane region" description="Helical" evidence="1">
    <location>
        <begin position="28"/>
        <end position="61"/>
    </location>
</feature>